<reference evidence="3" key="1">
    <citation type="submission" date="2019-01" db="EMBL/GenBank/DDBJ databases">
        <title>Draft genome sequences of three monokaryotic isolates of the white-rot basidiomycete fungus Dichomitus squalens.</title>
        <authorList>
            <consortium name="DOE Joint Genome Institute"/>
            <person name="Lopez S.C."/>
            <person name="Andreopoulos B."/>
            <person name="Pangilinan J."/>
            <person name="Lipzen A."/>
            <person name="Riley R."/>
            <person name="Ahrendt S."/>
            <person name="Ng V."/>
            <person name="Barry K."/>
            <person name="Daum C."/>
            <person name="Grigoriev I.V."/>
            <person name="Hilden K.S."/>
            <person name="Makela M.R."/>
            <person name="de Vries R.P."/>
        </authorList>
    </citation>
    <scope>NUCLEOTIDE SEQUENCE [LARGE SCALE GENOMIC DNA]</scope>
    <source>
        <strain evidence="3">OM18370.1</strain>
    </source>
</reference>
<name>A0A4Q9N2S8_9APHY</name>
<feature type="transmembrane region" description="Helical" evidence="2">
    <location>
        <begin position="151"/>
        <end position="174"/>
    </location>
</feature>
<sequence length="251" mass="26551">MRPATCAGFDCVMFNSLNQSPCEVTSKLIDFGLELRGHGLAIDPWVVYSNGCDPLYMQQFLSPGVPNGTAVPGWAYLTIADDTFDLNTAHRLARIHPAENKIPAIVPRPLSSIPAPATATPTLSSAPSQSTPSTPIISQTQSGQGVSKKDLVGIVAGSVNGGGIVLISLAVFLLQCPAHEAARSTHLTCLGRRGRNLAILLSTPSSFRPLLRYVGATRRLQNTFGNVTPKGAAQRNGPSSNRPAQRRSANT</sequence>
<dbReference type="AlphaFoldDB" id="A0A4Q9N2S8"/>
<accession>A0A4Q9N2S8</accession>
<evidence type="ECO:0000256" key="1">
    <source>
        <dbReference type="SAM" id="MobiDB-lite"/>
    </source>
</evidence>
<gene>
    <name evidence="3" type="ORF">BD311DRAFT_347777</name>
</gene>
<evidence type="ECO:0000256" key="2">
    <source>
        <dbReference type="SAM" id="Phobius"/>
    </source>
</evidence>
<dbReference type="EMBL" id="ML143389">
    <property type="protein sequence ID" value="TBU34237.1"/>
    <property type="molecule type" value="Genomic_DNA"/>
</dbReference>
<keyword evidence="2" id="KW-0472">Membrane</keyword>
<feature type="region of interest" description="Disordered" evidence="1">
    <location>
        <begin position="224"/>
        <end position="251"/>
    </location>
</feature>
<dbReference type="OrthoDB" id="3044497at2759"/>
<dbReference type="Proteomes" id="UP000292957">
    <property type="component" value="Unassembled WGS sequence"/>
</dbReference>
<feature type="region of interest" description="Disordered" evidence="1">
    <location>
        <begin position="116"/>
        <end position="142"/>
    </location>
</feature>
<feature type="compositionally biased region" description="Polar residues" evidence="1">
    <location>
        <begin position="236"/>
        <end position="251"/>
    </location>
</feature>
<evidence type="ECO:0000313" key="3">
    <source>
        <dbReference type="EMBL" id="TBU34237.1"/>
    </source>
</evidence>
<protein>
    <submittedName>
        <fullName evidence="3">Uncharacterized protein</fullName>
    </submittedName>
</protein>
<organism evidence="3">
    <name type="scientific">Dichomitus squalens</name>
    <dbReference type="NCBI Taxonomy" id="114155"/>
    <lineage>
        <taxon>Eukaryota</taxon>
        <taxon>Fungi</taxon>
        <taxon>Dikarya</taxon>
        <taxon>Basidiomycota</taxon>
        <taxon>Agaricomycotina</taxon>
        <taxon>Agaricomycetes</taxon>
        <taxon>Polyporales</taxon>
        <taxon>Polyporaceae</taxon>
        <taxon>Dichomitus</taxon>
    </lineage>
</organism>
<proteinExistence type="predicted"/>
<keyword evidence="2" id="KW-0812">Transmembrane</keyword>
<keyword evidence="2" id="KW-1133">Transmembrane helix</keyword>